<organism evidence="1">
    <name type="scientific">marine sediment metagenome</name>
    <dbReference type="NCBI Taxonomy" id="412755"/>
    <lineage>
        <taxon>unclassified sequences</taxon>
        <taxon>metagenomes</taxon>
        <taxon>ecological metagenomes</taxon>
    </lineage>
</organism>
<dbReference type="SUPFAM" id="SSF101386">
    <property type="entry name" value="all-alpha NTP pyrophosphatases"/>
    <property type="match status" value="1"/>
</dbReference>
<protein>
    <recommendedName>
        <fullName evidence="2">NTP pyrophosphohydrolase MazG putative catalytic core domain-containing protein</fullName>
    </recommendedName>
</protein>
<comment type="caution">
    <text evidence="1">The sequence shown here is derived from an EMBL/GenBank/DDBJ whole genome shotgun (WGS) entry which is preliminary data.</text>
</comment>
<accession>A0A0F9LY04</accession>
<dbReference type="AlphaFoldDB" id="A0A0F9LY04"/>
<sequence length="248" mass="28920">MYSVTISGSLRKFLDRIRVYIRDFEKNSIKVLSPKISEIQTNKDGFIYFKNDKKKPIDLIEKTHLLNISYSDFLFVVNPNGYIGTSTLIEIGYALALNKKIFSSDLPSDMLLRQFVISGKTIPQIIELLPLKRHKKLSELSPNLNKIQKYIRMKVIEREFDDESENDLFILLLEEIGELATIIRVYSGLKTKETTIQNQKLLNVEEEIADIFIYILIFANKFGINLFKSFISKERKNEDQKWDKSIPK</sequence>
<dbReference type="Gene3D" id="1.10.287.1080">
    <property type="entry name" value="MazG-like"/>
    <property type="match status" value="1"/>
</dbReference>
<evidence type="ECO:0000313" key="1">
    <source>
        <dbReference type="EMBL" id="KKN00010.1"/>
    </source>
</evidence>
<proteinExistence type="predicted"/>
<reference evidence="1" key="1">
    <citation type="journal article" date="2015" name="Nature">
        <title>Complex archaea that bridge the gap between prokaryotes and eukaryotes.</title>
        <authorList>
            <person name="Spang A."/>
            <person name="Saw J.H."/>
            <person name="Jorgensen S.L."/>
            <person name="Zaremba-Niedzwiedzka K."/>
            <person name="Martijn J."/>
            <person name="Lind A.E."/>
            <person name="van Eijk R."/>
            <person name="Schleper C."/>
            <person name="Guy L."/>
            <person name="Ettema T.J."/>
        </authorList>
    </citation>
    <scope>NUCLEOTIDE SEQUENCE</scope>
</reference>
<dbReference type="EMBL" id="LAZR01005430">
    <property type="protein sequence ID" value="KKN00010.1"/>
    <property type="molecule type" value="Genomic_DNA"/>
</dbReference>
<name>A0A0F9LY04_9ZZZZ</name>
<gene>
    <name evidence="1" type="ORF">LCGC14_1142100</name>
</gene>
<evidence type="ECO:0008006" key="2">
    <source>
        <dbReference type="Google" id="ProtNLM"/>
    </source>
</evidence>